<gene>
    <name evidence="1" type="ORF">FRZ06_17200</name>
</gene>
<name>A0ACD1AF98_9FIRM</name>
<proteinExistence type="predicted"/>
<protein>
    <submittedName>
        <fullName evidence="1">Transcriptional repressor</fullName>
    </submittedName>
</protein>
<organism evidence="1 2">
    <name type="scientific">Anoxybacterium hadale</name>
    <dbReference type="NCBI Taxonomy" id="3408580"/>
    <lineage>
        <taxon>Bacteria</taxon>
        <taxon>Bacillati</taxon>
        <taxon>Bacillota</taxon>
        <taxon>Clostridia</taxon>
        <taxon>Peptostreptococcales</taxon>
        <taxon>Anaerovoracaceae</taxon>
        <taxon>Anoxybacterium</taxon>
    </lineage>
</organism>
<dbReference type="EMBL" id="CP042469">
    <property type="protein sequence ID" value="QOX64959.1"/>
    <property type="molecule type" value="Genomic_DNA"/>
</dbReference>
<reference evidence="1" key="1">
    <citation type="submission" date="2019-08" db="EMBL/GenBank/DDBJ databases">
        <title>Genome sequence of Clostridiales bacterium MT110.</title>
        <authorList>
            <person name="Cao J."/>
        </authorList>
    </citation>
    <scope>NUCLEOTIDE SEQUENCE</scope>
    <source>
        <strain evidence="1">MT110</strain>
    </source>
</reference>
<dbReference type="Proteomes" id="UP000594014">
    <property type="component" value="Chromosome"/>
</dbReference>
<keyword evidence="2" id="KW-1185">Reference proteome</keyword>
<accession>A0ACD1AF98</accession>
<evidence type="ECO:0000313" key="1">
    <source>
        <dbReference type="EMBL" id="QOX64959.1"/>
    </source>
</evidence>
<evidence type="ECO:0000313" key="2">
    <source>
        <dbReference type="Proteomes" id="UP000594014"/>
    </source>
</evidence>
<sequence length="190" mass="22011">MKLKLSFNLCHCLRQEDGMNNTISYKTRQKDQVMEWLMQNKERHITADEIMEGLNQKSMRVGKATIYRHLDRLVSEGIIRKYFVDDGKSPSYQYQYVGSAETCSHHYHLKCLDCGRLIHLDCKYLWGMDSHIKDHHDFHVDHIKTVLYGQCGACAEKKACGCYDEKQSCESCADKRAGESYAGKEEGENE</sequence>